<dbReference type="PANTHER" id="PTHR31215">
    <property type="entry name" value="OS05G0510400 PROTEIN-RELATED"/>
    <property type="match status" value="1"/>
</dbReference>
<organism evidence="2 3">
    <name type="scientific">Protea cynaroides</name>
    <dbReference type="NCBI Taxonomy" id="273540"/>
    <lineage>
        <taxon>Eukaryota</taxon>
        <taxon>Viridiplantae</taxon>
        <taxon>Streptophyta</taxon>
        <taxon>Embryophyta</taxon>
        <taxon>Tracheophyta</taxon>
        <taxon>Spermatophyta</taxon>
        <taxon>Magnoliopsida</taxon>
        <taxon>Proteales</taxon>
        <taxon>Proteaceae</taxon>
        <taxon>Protea</taxon>
    </lineage>
</organism>
<feature type="compositionally biased region" description="Basic and acidic residues" evidence="1">
    <location>
        <begin position="1"/>
        <end position="21"/>
    </location>
</feature>
<keyword evidence="3" id="KW-1185">Reference proteome</keyword>
<dbReference type="EMBL" id="JAMYWD010000001">
    <property type="protein sequence ID" value="KAJ4981279.1"/>
    <property type="molecule type" value="Genomic_DNA"/>
</dbReference>
<accession>A0A9Q0L3M6</accession>
<evidence type="ECO:0000313" key="2">
    <source>
        <dbReference type="EMBL" id="KAJ4981279.1"/>
    </source>
</evidence>
<dbReference type="Proteomes" id="UP001141806">
    <property type="component" value="Unassembled WGS sequence"/>
</dbReference>
<evidence type="ECO:0008006" key="4">
    <source>
        <dbReference type="Google" id="ProtNLM"/>
    </source>
</evidence>
<sequence length="399" mass="43100">MSSLRPDLRGRIWPEPDREPETEPESEAEFDHFDRVPDSLLLIVFNKIGDVKALGRCCLVSRRFHDLVPQVDNVVVRVDCVISDDDASSGASAADKNRGVFSNFVRFVFGGIVKPLQALGQFLGPKKNLSTSTSSSSGFGGVVGGAEEDDTEAGGVTHHSPTQVLKNFNEIRRLRIELPSGELGIDSGVLLKWRADFGSTLDNCAILGASSVLYPGTAKSETGSASGDASCVGGNGDDNGNIPESFYTNGGLKLRVVWTISSLIAASARHYLLQPIIAEHHTLDSLVLTDADGQGVLCMNREQLEELRVKPLSASTASRRTLVPALNMRLWYAPHLELPNGIVLKGATLVAIRPSEQLATTKKDISDCSWVAAAFEEPYGTAAKLLVKRRTYCLEMNSF</sequence>
<gene>
    <name evidence="2" type="ORF">NE237_032116</name>
</gene>
<dbReference type="OrthoDB" id="660108at2759"/>
<dbReference type="SUPFAM" id="SSF81383">
    <property type="entry name" value="F-box domain"/>
    <property type="match status" value="1"/>
</dbReference>
<proteinExistence type="predicted"/>
<feature type="region of interest" description="Disordered" evidence="1">
    <location>
        <begin position="1"/>
        <end position="28"/>
    </location>
</feature>
<evidence type="ECO:0000313" key="3">
    <source>
        <dbReference type="Proteomes" id="UP001141806"/>
    </source>
</evidence>
<dbReference type="InterPro" id="IPR036047">
    <property type="entry name" value="F-box-like_dom_sf"/>
</dbReference>
<dbReference type="InterPro" id="IPR044809">
    <property type="entry name" value="AUF1-like"/>
</dbReference>
<protein>
    <recommendedName>
        <fullName evidence="4">F-box protein</fullName>
    </recommendedName>
</protein>
<dbReference type="AlphaFoldDB" id="A0A9Q0L3M6"/>
<name>A0A9Q0L3M6_9MAGN</name>
<evidence type="ECO:0000256" key="1">
    <source>
        <dbReference type="SAM" id="MobiDB-lite"/>
    </source>
</evidence>
<comment type="caution">
    <text evidence="2">The sequence shown here is derived from an EMBL/GenBank/DDBJ whole genome shotgun (WGS) entry which is preliminary data.</text>
</comment>
<reference evidence="2" key="1">
    <citation type="journal article" date="2023" name="Plant J.">
        <title>The genome of the king protea, Protea cynaroides.</title>
        <authorList>
            <person name="Chang J."/>
            <person name="Duong T.A."/>
            <person name="Schoeman C."/>
            <person name="Ma X."/>
            <person name="Roodt D."/>
            <person name="Barker N."/>
            <person name="Li Z."/>
            <person name="Van de Peer Y."/>
            <person name="Mizrachi E."/>
        </authorList>
    </citation>
    <scope>NUCLEOTIDE SEQUENCE</scope>
    <source>
        <tissue evidence="2">Young leaves</tissue>
    </source>
</reference>